<evidence type="ECO:0000256" key="1">
    <source>
        <dbReference type="SAM" id="MobiDB-lite"/>
    </source>
</evidence>
<dbReference type="AlphaFoldDB" id="A0A6T1G501"/>
<dbReference type="EMBL" id="HBNR01051842">
    <property type="protein sequence ID" value="CAE4616300.1"/>
    <property type="molecule type" value="Transcribed_RNA"/>
</dbReference>
<reference evidence="4" key="1">
    <citation type="submission" date="2021-01" db="EMBL/GenBank/DDBJ databases">
        <authorList>
            <person name="Corre E."/>
            <person name="Pelletier E."/>
            <person name="Niang G."/>
            <person name="Scheremetjew M."/>
            <person name="Finn R."/>
            <person name="Kale V."/>
            <person name="Holt S."/>
            <person name="Cochrane G."/>
            <person name="Meng A."/>
            <person name="Brown T."/>
            <person name="Cohen L."/>
        </authorList>
    </citation>
    <scope>NUCLEOTIDE SEQUENCE</scope>
    <source>
        <strain evidence="4">CCMP3105</strain>
    </source>
</reference>
<accession>A0A6T1G501</accession>
<dbReference type="EMBL" id="HBNR01051844">
    <property type="protein sequence ID" value="CAE4616303.1"/>
    <property type="molecule type" value="Transcribed_RNA"/>
</dbReference>
<evidence type="ECO:0000313" key="4">
    <source>
        <dbReference type="EMBL" id="CAE4616303.1"/>
    </source>
</evidence>
<evidence type="ECO:0000313" key="3">
    <source>
        <dbReference type="EMBL" id="CAE4616300.1"/>
    </source>
</evidence>
<feature type="region of interest" description="Disordered" evidence="1">
    <location>
        <begin position="7"/>
        <end position="32"/>
    </location>
</feature>
<protein>
    <submittedName>
        <fullName evidence="4">Uncharacterized protein</fullName>
    </submittedName>
</protein>
<sequence>MAQAIWAQAIGEQGDSSQDSPPLATPSPASPAGAMVHTMLGRTAARHGALARVAAKAAPSLPRAALVPASRLIATSSARLGGDYDWNLGVPGSRIRNPDPEAYNDVYPAMGKGWWALIIVSTASFFWSHCYDTTRGVNIAIGVFGPNMPM</sequence>
<evidence type="ECO:0000313" key="2">
    <source>
        <dbReference type="EMBL" id="CAE4616298.1"/>
    </source>
</evidence>
<proteinExistence type="predicted"/>
<gene>
    <name evidence="2" type="ORF">AMON00008_LOCUS36312</name>
    <name evidence="3" type="ORF">AMON00008_LOCUS36313</name>
    <name evidence="4" type="ORF">AMON00008_LOCUS36315</name>
</gene>
<organism evidence="4">
    <name type="scientific">Alexandrium monilatum</name>
    <dbReference type="NCBI Taxonomy" id="311494"/>
    <lineage>
        <taxon>Eukaryota</taxon>
        <taxon>Sar</taxon>
        <taxon>Alveolata</taxon>
        <taxon>Dinophyceae</taxon>
        <taxon>Gonyaulacales</taxon>
        <taxon>Pyrocystaceae</taxon>
        <taxon>Alexandrium</taxon>
    </lineage>
</organism>
<dbReference type="EMBL" id="HBNR01051841">
    <property type="protein sequence ID" value="CAE4616298.1"/>
    <property type="molecule type" value="Transcribed_RNA"/>
</dbReference>
<name>A0A6T1G501_9DINO</name>